<keyword evidence="4 6" id="KW-1133">Transmembrane helix</keyword>
<comment type="caution">
    <text evidence="7">The sequence shown here is derived from an EMBL/GenBank/DDBJ whole genome shotgun (WGS) entry which is preliminary data.</text>
</comment>
<dbReference type="STRING" id="915059.NH26_04550"/>
<dbReference type="EMBL" id="JRYR02000001">
    <property type="protein sequence ID" value="OHX65668.1"/>
    <property type="molecule type" value="Genomic_DNA"/>
</dbReference>
<comment type="subcellular location">
    <subcellularLocation>
        <location evidence="1">Cell membrane</location>
    </subcellularLocation>
</comment>
<dbReference type="GO" id="GO:0015081">
    <property type="term" value="F:sodium ion transmembrane transporter activity"/>
    <property type="evidence" value="ECO:0007669"/>
    <property type="project" value="InterPro"/>
</dbReference>
<dbReference type="GO" id="GO:0036376">
    <property type="term" value="P:sodium ion export across plasma membrane"/>
    <property type="evidence" value="ECO:0007669"/>
    <property type="project" value="InterPro"/>
</dbReference>
<evidence type="ECO:0000256" key="2">
    <source>
        <dbReference type="ARBA" id="ARBA00022475"/>
    </source>
</evidence>
<dbReference type="InterPro" id="IPR005899">
    <property type="entry name" value="Na_pump_deCOase"/>
</dbReference>
<sequence>MENQTLQVQLSEGLVVTIVGLLLVFLTLAILFLFFNYAMPVIRKNIDAKKHQKAVEVAPVKQKESDTTGEVNAVIAAAIHHYLEEAHDDENTILTIQKVKKAYSPWSSKIYTVHGGMLHR</sequence>
<gene>
    <name evidence="7" type="ORF">NH26_04550</name>
</gene>
<dbReference type="NCBIfam" id="TIGR01195">
    <property type="entry name" value="oadG_fam"/>
    <property type="match status" value="1"/>
</dbReference>
<evidence type="ECO:0000256" key="6">
    <source>
        <dbReference type="SAM" id="Phobius"/>
    </source>
</evidence>
<name>A0A1S1YXE4_FLAPC</name>
<reference evidence="7 8" key="1">
    <citation type="journal article" date="2012" name="Int. J. Syst. Evol. Microbiol.">
        <title>Flammeovirga pacifica sp. nov., isolated from deep-sea sediment.</title>
        <authorList>
            <person name="Xu H."/>
            <person name="Fu Y."/>
            <person name="Yang N."/>
            <person name="Ding Z."/>
            <person name="Lai Q."/>
            <person name="Zeng R."/>
        </authorList>
    </citation>
    <scope>NUCLEOTIDE SEQUENCE [LARGE SCALE GENOMIC DNA]</scope>
    <source>
        <strain evidence="8">DSM 24597 / LMG 26175 / WPAGA1</strain>
    </source>
</reference>
<evidence type="ECO:0000313" key="7">
    <source>
        <dbReference type="EMBL" id="OHX65668.1"/>
    </source>
</evidence>
<keyword evidence="8" id="KW-1185">Reference proteome</keyword>
<evidence type="ECO:0000313" key="8">
    <source>
        <dbReference type="Proteomes" id="UP000179797"/>
    </source>
</evidence>
<dbReference type="Proteomes" id="UP000179797">
    <property type="component" value="Unassembled WGS sequence"/>
</dbReference>
<keyword evidence="2" id="KW-1003">Cell membrane</keyword>
<evidence type="ECO:0000256" key="3">
    <source>
        <dbReference type="ARBA" id="ARBA00022692"/>
    </source>
</evidence>
<keyword evidence="3 6" id="KW-0812">Transmembrane</keyword>
<evidence type="ECO:0000256" key="4">
    <source>
        <dbReference type="ARBA" id="ARBA00022989"/>
    </source>
</evidence>
<evidence type="ECO:0000256" key="5">
    <source>
        <dbReference type="ARBA" id="ARBA00023136"/>
    </source>
</evidence>
<feature type="transmembrane region" description="Helical" evidence="6">
    <location>
        <begin position="14"/>
        <end position="35"/>
    </location>
</feature>
<evidence type="ECO:0000256" key="1">
    <source>
        <dbReference type="ARBA" id="ARBA00004236"/>
    </source>
</evidence>
<dbReference type="Pfam" id="PF04277">
    <property type="entry name" value="OAD_gamma"/>
    <property type="match status" value="1"/>
</dbReference>
<organism evidence="7 8">
    <name type="scientific">Flammeovirga pacifica</name>
    <dbReference type="NCBI Taxonomy" id="915059"/>
    <lineage>
        <taxon>Bacteria</taxon>
        <taxon>Pseudomonadati</taxon>
        <taxon>Bacteroidota</taxon>
        <taxon>Cytophagia</taxon>
        <taxon>Cytophagales</taxon>
        <taxon>Flammeovirgaceae</taxon>
        <taxon>Flammeovirga</taxon>
    </lineage>
</organism>
<dbReference type="GO" id="GO:0005886">
    <property type="term" value="C:plasma membrane"/>
    <property type="evidence" value="ECO:0007669"/>
    <property type="project" value="UniProtKB-SubCell"/>
</dbReference>
<dbReference type="RefSeq" id="WP_044222176.1">
    <property type="nucleotide sequence ID" value="NZ_JRYR02000001.1"/>
</dbReference>
<dbReference type="OrthoDB" id="1446022at2"/>
<proteinExistence type="predicted"/>
<protein>
    <submittedName>
        <fullName evidence="7">Uncharacterized protein</fullName>
    </submittedName>
</protein>
<keyword evidence="5 6" id="KW-0472">Membrane</keyword>
<accession>A0A1S1YXE4</accession>
<dbReference type="AlphaFoldDB" id="A0A1S1YXE4"/>